<accession>A0A4C1VBW2</accession>
<organism evidence="2 3">
    <name type="scientific">Eumeta variegata</name>
    <name type="common">Bagworm moth</name>
    <name type="synonym">Eumeta japonica</name>
    <dbReference type="NCBI Taxonomy" id="151549"/>
    <lineage>
        <taxon>Eukaryota</taxon>
        <taxon>Metazoa</taxon>
        <taxon>Ecdysozoa</taxon>
        <taxon>Arthropoda</taxon>
        <taxon>Hexapoda</taxon>
        <taxon>Insecta</taxon>
        <taxon>Pterygota</taxon>
        <taxon>Neoptera</taxon>
        <taxon>Endopterygota</taxon>
        <taxon>Lepidoptera</taxon>
        <taxon>Glossata</taxon>
        <taxon>Ditrysia</taxon>
        <taxon>Tineoidea</taxon>
        <taxon>Psychidae</taxon>
        <taxon>Oiketicinae</taxon>
        <taxon>Eumeta</taxon>
    </lineage>
</organism>
<proteinExistence type="predicted"/>
<reference evidence="2 3" key="1">
    <citation type="journal article" date="2019" name="Commun. Biol.">
        <title>The bagworm genome reveals a unique fibroin gene that provides high tensile strength.</title>
        <authorList>
            <person name="Kono N."/>
            <person name="Nakamura H."/>
            <person name="Ohtoshi R."/>
            <person name="Tomita M."/>
            <person name="Numata K."/>
            <person name="Arakawa K."/>
        </authorList>
    </citation>
    <scope>NUCLEOTIDE SEQUENCE [LARGE SCALE GENOMIC DNA]</scope>
</reference>
<gene>
    <name evidence="2" type="ORF">EVAR_28292_1</name>
</gene>
<sequence>MGQLYRVKVPGVHCPLHQRPLYRYPITTQDSGNAPADSSEYASHQRVGGYRRPWTFVNPREVTSVFLASWMGGHLMEGTILLESYFADIQADVIAFGDDRLRADERHGPRPPSPRSPVLGTARDRGL</sequence>
<feature type="region of interest" description="Disordered" evidence="1">
    <location>
        <begin position="102"/>
        <end position="127"/>
    </location>
</feature>
<keyword evidence="3" id="KW-1185">Reference proteome</keyword>
<evidence type="ECO:0000313" key="2">
    <source>
        <dbReference type="EMBL" id="GBP35095.1"/>
    </source>
</evidence>
<evidence type="ECO:0000256" key="1">
    <source>
        <dbReference type="SAM" id="MobiDB-lite"/>
    </source>
</evidence>
<evidence type="ECO:0000313" key="3">
    <source>
        <dbReference type="Proteomes" id="UP000299102"/>
    </source>
</evidence>
<dbReference type="AlphaFoldDB" id="A0A4C1VBW2"/>
<protein>
    <submittedName>
        <fullName evidence="2">Uncharacterized protein</fullName>
    </submittedName>
</protein>
<name>A0A4C1VBW2_EUMVA</name>
<comment type="caution">
    <text evidence="2">The sequence shown here is derived from an EMBL/GenBank/DDBJ whole genome shotgun (WGS) entry which is preliminary data.</text>
</comment>
<dbReference type="EMBL" id="BGZK01000299">
    <property type="protein sequence ID" value="GBP35095.1"/>
    <property type="molecule type" value="Genomic_DNA"/>
</dbReference>
<dbReference type="Proteomes" id="UP000299102">
    <property type="component" value="Unassembled WGS sequence"/>
</dbReference>